<dbReference type="InterPro" id="IPR010985">
    <property type="entry name" value="Ribbon_hlx_hlx"/>
</dbReference>
<protein>
    <submittedName>
        <fullName evidence="8">DUF1778 domain-containing protein</fullName>
    </submittedName>
</protein>
<dbReference type="OrthoDB" id="3431911at2"/>
<sequence length="89" mass="10145">MAPKTERIEMRTDLETSDLLTRAARTCDESVSSFVLKAARTEADRVLARADRTIMSAEQFDEMMAALDKPDQPTKLAELASKPRRFRRK</sequence>
<dbReference type="RefSeq" id="WP_119577969.1">
    <property type="nucleotide sequence ID" value="NZ_QXEC01000016.1"/>
</dbReference>
<dbReference type="GO" id="GO:0006355">
    <property type="term" value="P:regulation of DNA-templated transcription"/>
    <property type="evidence" value="ECO:0007669"/>
    <property type="project" value="InterPro"/>
</dbReference>
<keyword evidence="9" id="KW-1185">Reference proteome</keyword>
<keyword evidence="4" id="KW-0238">DNA-binding</keyword>
<keyword evidence="1" id="KW-0678">Repressor</keyword>
<comment type="similarity">
    <text evidence="6">Belongs to the TacA antitoxin family.</text>
</comment>
<evidence type="ECO:0000256" key="4">
    <source>
        <dbReference type="ARBA" id="ARBA00023125"/>
    </source>
</evidence>
<organism evidence="8 9">
    <name type="scientific">Micromonospora radicis</name>
    <dbReference type="NCBI Taxonomy" id="1894971"/>
    <lineage>
        <taxon>Bacteria</taxon>
        <taxon>Bacillati</taxon>
        <taxon>Actinomycetota</taxon>
        <taxon>Actinomycetes</taxon>
        <taxon>Micromonosporales</taxon>
        <taxon>Micromonosporaceae</taxon>
        <taxon>Micromonospora</taxon>
    </lineage>
</organism>
<evidence type="ECO:0000256" key="7">
    <source>
        <dbReference type="SAM" id="MobiDB-lite"/>
    </source>
</evidence>
<keyword evidence="2" id="KW-1277">Toxin-antitoxin system</keyword>
<dbReference type="PANTHER" id="PTHR35401">
    <property type="entry name" value="COPG FAMILY HELIX-TURN-HELIX PROTEIN-RELATED-RELATED"/>
    <property type="match status" value="1"/>
</dbReference>
<evidence type="ECO:0000313" key="8">
    <source>
        <dbReference type="EMBL" id="RIV37090.1"/>
    </source>
</evidence>
<dbReference type="Gene3D" id="1.20.5.780">
    <property type="entry name" value="Single helix bin"/>
    <property type="match status" value="1"/>
</dbReference>
<evidence type="ECO:0000256" key="5">
    <source>
        <dbReference type="ARBA" id="ARBA00023163"/>
    </source>
</evidence>
<evidence type="ECO:0000313" key="9">
    <source>
        <dbReference type="Proteomes" id="UP000283832"/>
    </source>
</evidence>
<evidence type="ECO:0000256" key="6">
    <source>
        <dbReference type="ARBA" id="ARBA00049988"/>
    </source>
</evidence>
<dbReference type="SUPFAM" id="SSF47598">
    <property type="entry name" value="Ribbon-helix-helix"/>
    <property type="match status" value="1"/>
</dbReference>
<accession>A0A418MSE7</accession>
<evidence type="ECO:0000256" key="2">
    <source>
        <dbReference type="ARBA" id="ARBA00022649"/>
    </source>
</evidence>
<dbReference type="GO" id="GO:0003677">
    <property type="term" value="F:DNA binding"/>
    <property type="evidence" value="ECO:0007669"/>
    <property type="project" value="UniProtKB-KW"/>
</dbReference>
<gene>
    <name evidence="8" type="ORF">D2L64_17740</name>
</gene>
<comment type="caution">
    <text evidence="8">The sequence shown here is derived from an EMBL/GenBank/DDBJ whole genome shotgun (WGS) entry which is preliminary data.</text>
</comment>
<dbReference type="AlphaFoldDB" id="A0A418MSE7"/>
<dbReference type="PANTHER" id="PTHR35401:SF1">
    <property type="entry name" value="CYTOPLASMIC PROTEIN"/>
    <property type="match status" value="1"/>
</dbReference>
<feature type="region of interest" description="Disordered" evidence="7">
    <location>
        <begin position="68"/>
        <end position="89"/>
    </location>
</feature>
<dbReference type="InterPro" id="IPR014795">
    <property type="entry name" value="TacA_1-like"/>
</dbReference>
<dbReference type="EMBL" id="QXEC01000016">
    <property type="protein sequence ID" value="RIV37090.1"/>
    <property type="molecule type" value="Genomic_DNA"/>
</dbReference>
<evidence type="ECO:0000256" key="1">
    <source>
        <dbReference type="ARBA" id="ARBA00022491"/>
    </source>
</evidence>
<name>A0A418MSE7_9ACTN</name>
<proteinExistence type="inferred from homology"/>
<evidence type="ECO:0000256" key="3">
    <source>
        <dbReference type="ARBA" id="ARBA00023015"/>
    </source>
</evidence>
<dbReference type="Proteomes" id="UP000283832">
    <property type="component" value="Unassembled WGS sequence"/>
</dbReference>
<keyword evidence="5" id="KW-0804">Transcription</keyword>
<reference evidence="8 9" key="1">
    <citation type="submission" date="2018-08" db="EMBL/GenBank/DDBJ databases">
        <title>Jishengella sp. nov., isolated from a root of Azadirachta indica A. Juss. var. siamensis Valenton.</title>
        <authorList>
            <person name="Kuncharoen N."/>
            <person name="Tanasupawat S."/>
            <person name="Kudo T."/>
            <person name="Ohkuma M."/>
        </authorList>
    </citation>
    <scope>NUCLEOTIDE SEQUENCE [LARGE SCALE GENOMIC DNA]</scope>
    <source>
        <strain evidence="8 9">AZ1-13</strain>
    </source>
</reference>
<dbReference type="Pfam" id="PF08681">
    <property type="entry name" value="TacA1"/>
    <property type="match status" value="1"/>
</dbReference>
<keyword evidence="3" id="KW-0805">Transcription regulation</keyword>